<evidence type="ECO:0000256" key="3">
    <source>
        <dbReference type="ARBA" id="ARBA00022490"/>
    </source>
</evidence>
<evidence type="ECO:0000313" key="6">
    <source>
        <dbReference type="Proteomes" id="UP000604825"/>
    </source>
</evidence>
<name>A0A811RRY6_9POAL</name>
<sequence>MGKKEPMHGRAPTERVAMTRDGGVGARMQTAYVMEIGGGWDSASEEGVVGAWLGGGRGVGVGVGRAAREASGPRSGGQRLARGRPVASGKETRTTGSMDKEENKEASVSISNNDTDTNGLDDDDYDDDDGKHTVMLGPQIPLKDHLELDKDDDSLRRWKEQLLGDVDTTKLGETAEPEVTILNLTILTPERPDLVLAIPLVLDDKGYAFALKDGSTYSFRFSFTVSNNIVSGLRYTHTVWKTGVRVEKQKVMLGTFSPRQEPYTYEAEEDTTPSGIFARGSYSAKLKFVDDDGNVYLDMNYCFEIKKDWPATA</sequence>
<protein>
    <recommendedName>
        <fullName evidence="7">Rho GDP-dissociation inhibitor 1</fullName>
    </recommendedName>
</protein>
<dbReference type="FunFam" id="2.70.50.30:FF:000002">
    <property type="entry name" value="Rho GDP-dissociation inhibitor 1"/>
    <property type="match status" value="1"/>
</dbReference>
<evidence type="ECO:0008006" key="7">
    <source>
        <dbReference type="Google" id="ProtNLM"/>
    </source>
</evidence>
<feature type="compositionally biased region" description="Acidic residues" evidence="4">
    <location>
        <begin position="119"/>
        <end position="128"/>
    </location>
</feature>
<keyword evidence="3" id="KW-0963">Cytoplasm</keyword>
<dbReference type="PANTHER" id="PTHR10980:SF38">
    <property type="entry name" value="RHO GDP-DISSOCIATION INHIBITOR 1"/>
    <property type="match status" value="1"/>
</dbReference>
<feature type="region of interest" description="Disordered" evidence="4">
    <location>
        <begin position="1"/>
        <end position="22"/>
    </location>
</feature>
<proteinExistence type="inferred from homology"/>
<comment type="subcellular location">
    <subcellularLocation>
        <location evidence="1">Cytoplasm</location>
    </subcellularLocation>
</comment>
<keyword evidence="6" id="KW-1185">Reference proteome</keyword>
<dbReference type="AlphaFoldDB" id="A0A811RRY6"/>
<feature type="region of interest" description="Disordered" evidence="4">
    <location>
        <begin position="66"/>
        <end position="131"/>
    </location>
</feature>
<gene>
    <name evidence="5" type="ORF">NCGR_LOCUS56670</name>
</gene>
<comment type="caution">
    <text evidence="5">The sequence shown here is derived from an EMBL/GenBank/DDBJ whole genome shotgun (WGS) entry which is preliminary data.</text>
</comment>
<dbReference type="Gene3D" id="2.70.50.30">
    <property type="entry name" value="Coagulation Factor XIII, subunit A, domain 1"/>
    <property type="match status" value="1"/>
</dbReference>
<dbReference type="InterPro" id="IPR000406">
    <property type="entry name" value="Rho_GDI"/>
</dbReference>
<dbReference type="OrthoDB" id="1683373at2759"/>
<dbReference type="Pfam" id="PF02115">
    <property type="entry name" value="Rho_GDI"/>
    <property type="match status" value="1"/>
</dbReference>
<evidence type="ECO:0000313" key="5">
    <source>
        <dbReference type="EMBL" id="CAD6332572.1"/>
    </source>
</evidence>
<reference evidence="5" key="1">
    <citation type="submission" date="2020-10" db="EMBL/GenBank/DDBJ databases">
        <authorList>
            <person name="Han B."/>
            <person name="Lu T."/>
            <person name="Zhao Q."/>
            <person name="Huang X."/>
            <person name="Zhao Y."/>
        </authorList>
    </citation>
    <scope>NUCLEOTIDE SEQUENCE</scope>
</reference>
<organism evidence="5 6">
    <name type="scientific">Miscanthus lutarioriparius</name>
    <dbReference type="NCBI Taxonomy" id="422564"/>
    <lineage>
        <taxon>Eukaryota</taxon>
        <taxon>Viridiplantae</taxon>
        <taxon>Streptophyta</taxon>
        <taxon>Embryophyta</taxon>
        <taxon>Tracheophyta</taxon>
        <taxon>Spermatophyta</taxon>
        <taxon>Magnoliopsida</taxon>
        <taxon>Liliopsida</taxon>
        <taxon>Poales</taxon>
        <taxon>Poaceae</taxon>
        <taxon>PACMAD clade</taxon>
        <taxon>Panicoideae</taxon>
        <taxon>Andropogonodae</taxon>
        <taxon>Andropogoneae</taxon>
        <taxon>Saccharinae</taxon>
        <taxon>Miscanthus</taxon>
    </lineage>
</organism>
<comment type="similarity">
    <text evidence="2">Belongs to the Rho GDI family.</text>
</comment>
<feature type="compositionally biased region" description="Basic and acidic residues" evidence="4">
    <location>
        <begin position="1"/>
        <end position="13"/>
    </location>
</feature>
<dbReference type="GO" id="GO:0005829">
    <property type="term" value="C:cytosol"/>
    <property type="evidence" value="ECO:0007669"/>
    <property type="project" value="TreeGrafter"/>
</dbReference>
<accession>A0A811RRY6</accession>
<evidence type="ECO:0000256" key="1">
    <source>
        <dbReference type="ARBA" id="ARBA00004496"/>
    </source>
</evidence>
<feature type="compositionally biased region" description="Basic and acidic residues" evidence="4">
    <location>
        <begin position="90"/>
        <end position="105"/>
    </location>
</feature>
<evidence type="ECO:0000256" key="4">
    <source>
        <dbReference type="SAM" id="MobiDB-lite"/>
    </source>
</evidence>
<evidence type="ECO:0000256" key="2">
    <source>
        <dbReference type="ARBA" id="ARBA00009758"/>
    </source>
</evidence>
<dbReference type="GO" id="GO:0007266">
    <property type="term" value="P:Rho protein signal transduction"/>
    <property type="evidence" value="ECO:0007669"/>
    <property type="project" value="InterPro"/>
</dbReference>
<dbReference type="PANTHER" id="PTHR10980">
    <property type="entry name" value="RHO GDP-DISSOCIATION INHIBITOR"/>
    <property type="match status" value="1"/>
</dbReference>
<dbReference type="PRINTS" id="PR00492">
    <property type="entry name" value="RHOGDI"/>
</dbReference>
<dbReference type="GO" id="GO:0016020">
    <property type="term" value="C:membrane"/>
    <property type="evidence" value="ECO:0007669"/>
    <property type="project" value="TreeGrafter"/>
</dbReference>
<dbReference type="EMBL" id="CAJGYO010000017">
    <property type="protein sequence ID" value="CAD6332572.1"/>
    <property type="molecule type" value="Genomic_DNA"/>
</dbReference>
<dbReference type="SUPFAM" id="SSF81296">
    <property type="entry name" value="E set domains"/>
    <property type="match status" value="1"/>
</dbReference>
<dbReference type="InterPro" id="IPR024792">
    <property type="entry name" value="RhoGDI_dom_sf"/>
</dbReference>
<dbReference type="Proteomes" id="UP000604825">
    <property type="component" value="Unassembled WGS sequence"/>
</dbReference>
<dbReference type="GO" id="GO:0005094">
    <property type="term" value="F:Rho GDP-dissociation inhibitor activity"/>
    <property type="evidence" value="ECO:0007669"/>
    <property type="project" value="InterPro"/>
</dbReference>
<dbReference type="InterPro" id="IPR014756">
    <property type="entry name" value="Ig_E-set"/>
</dbReference>